<proteinExistence type="inferred from homology"/>
<keyword evidence="6" id="KW-0812">Transmembrane</keyword>
<dbReference type="EMBL" id="WJIE01000004">
    <property type="protein sequence ID" value="MRG93253.1"/>
    <property type="molecule type" value="Genomic_DNA"/>
</dbReference>
<keyword evidence="3" id="KW-0479">Metal-binding</keyword>
<feature type="disulfide bond" description="Redox-active" evidence="4">
    <location>
        <begin position="99"/>
        <end position="103"/>
    </location>
</feature>
<feature type="binding site" evidence="3">
    <location>
        <position position="99"/>
    </location>
    <ligand>
        <name>Cu cation</name>
        <dbReference type="ChEBI" id="CHEBI:23378"/>
    </ligand>
</feature>
<dbReference type="AlphaFoldDB" id="A0A6N7PME3"/>
<evidence type="ECO:0000256" key="6">
    <source>
        <dbReference type="SAM" id="Phobius"/>
    </source>
</evidence>
<keyword evidence="9" id="KW-1185">Reference proteome</keyword>
<evidence type="ECO:0000256" key="3">
    <source>
        <dbReference type="PIRSR" id="PIRSR603782-1"/>
    </source>
</evidence>
<dbReference type="Gene3D" id="3.40.30.10">
    <property type="entry name" value="Glutaredoxin"/>
    <property type="match status" value="1"/>
</dbReference>
<evidence type="ECO:0000256" key="5">
    <source>
        <dbReference type="SAM" id="MobiDB-lite"/>
    </source>
</evidence>
<dbReference type="GO" id="GO:0046872">
    <property type="term" value="F:metal ion binding"/>
    <property type="evidence" value="ECO:0007669"/>
    <property type="project" value="UniProtKB-KW"/>
</dbReference>
<feature type="binding site" evidence="3">
    <location>
        <position position="103"/>
    </location>
    <ligand>
        <name>Cu cation</name>
        <dbReference type="ChEBI" id="CHEBI:23378"/>
    </ligand>
</feature>
<gene>
    <name evidence="8" type="ORF">GF068_15120</name>
</gene>
<dbReference type="InterPro" id="IPR003782">
    <property type="entry name" value="SCO1/SenC"/>
</dbReference>
<feature type="binding site" evidence="3">
    <location>
        <position position="191"/>
    </location>
    <ligand>
        <name>Cu cation</name>
        <dbReference type="ChEBI" id="CHEBI:23378"/>
    </ligand>
</feature>
<evidence type="ECO:0000259" key="7">
    <source>
        <dbReference type="PROSITE" id="PS51352"/>
    </source>
</evidence>
<dbReference type="SUPFAM" id="SSF52833">
    <property type="entry name" value="Thioredoxin-like"/>
    <property type="match status" value="1"/>
</dbReference>
<keyword evidence="4" id="KW-1015">Disulfide bond</keyword>
<dbReference type="PROSITE" id="PS51352">
    <property type="entry name" value="THIOREDOXIN_2"/>
    <property type="match status" value="1"/>
</dbReference>
<evidence type="ECO:0000256" key="4">
    <source>
        <dbReference type="PIRSR" id="PIRSR603782-2"/>
    </source>
</evidence>
<dbReference type="PANTHER" id="PTHR12151:SF25">
    <property type="entry name" value="LINALOOL DEHYDRATASE_ISOMERASE DOMAIN-CONTAINING PROTEIN"/>
    <property type="match status" value="1"/>
</dbReference>
<dbReference type="PANTHER" id="PTHR12151">
    <property type="entry name" value="ELECTRON TRANSPORT PROTIN SCO1/SENC FAMILY MEMBER"/>
    <property type="match status" value="1"/>
</dbReference>
<dbReference type="RefSeq" id="WP_338046393.1">
    <property type="nucleotide sequence ID" value="NZ_WJIE01000004.1"/>
</dbReference>
<name>A0A6N7PME3_9BACT</name>
<dbReference type="Pfam" id="PF02630">
    <property type="entry name" value="SCO1-SenC"/>
    <property type="match status" value="1"/>
</dbReference>
<keyword evidence="2 3" id="KW-0186">Copper</keyword>
<comment type="similarity">
    <text evidence="1">Belongs to the SCO1/2 family.</text>
</comment>
<reference evidence="8 9" key="1">
    <citation type="submission" date="2019-10" db="EMBL/GenBank/DDBJ databases">
        <title>A soil myxobacterium in the family Polyangiaceae.</title>
        <authorList>
            <person name="Li Y."/>
            <person name="Wang J."/>
        </authorList>
    </citation>
    <scope>NUCLEOTIDE SEQUENCE [LARGE SCALE GENOMIC DNA]</scope>
    <source>
        <strain evidence="8 9">DSM 14734</strain>
    </source>
</reference>
<evidence type="ECO:0000256" key="1">
    <source>
        <dbReference type="ARBA" id="ARBA00010996"/>
    </source>
</evidence>
<feature type="region of interest" description="Disordered" evidence="5">
    <location>
        <begin position="1"/>
        <end position="26"/>
    </location>
</feature>
<organism evidence="8 9">
    <name type="scientific">Polyangium spumosum</name>
    <dbReference type="NCBI Taxonomy" id="889282"/>
    <lineage>
        <taxon>Bacteria</taxon>
        <taxon>Pseudomonadati</taxon>
        <taxon>Myxococcota</taxon>
        <taxon>Polyangia</taxon>
        <taxon>Polyangiales</taxon>
        <taxon>Polyangiaceae</taxon>
        <taxon>Polyangium</taxon>
    </lineage>
</organism>
<sequence>MTSRVPAKGEGGTDVEAAAPQQALPAAPPRRARRLPWIVFGLVFAALLVTRIALTPRASAPKPLLELPAYTLTDHHGKPFGAADLRGKPYVADFVFTSCPSVCPRLTKRMAEVQKRTEDVGDELRLVTFSVDPENDTPEVLAAYARKYGANEGRWTFLTGPLGEVETVVLRGFKIAMGKKENVEGILEIFHGERFVLVDGEGKIRGFYDADDAGIEAIVRDARLLVDR</sequence>
<dbReference type="Proteomes" id="UP000440224">
    <property type="component" value="Unassembled WGS sequence"/>
</dbReference>
<dbReference type="InterPro" id="IPR013766">
    <property type="entry name" value="Thioredoxin_domain"/>
</dbReference>
<feature type="domain" description="Thioredoxin" evidence="7">
    <location>
        <begin position="61"/>
        <end position="228"/>
    </location>
</feature>
<evidence type="ECO:0000313" key="8">
    <source>
        <dbReference type="EMBL" id="MRG93253.1"/>
    </source>
</evidence>
<evidence type="ECO:0000256" key="2">
    <source>
        <dbReference type="ARBA" id="ARBA00023008"/>
    </source>
</evidence>
<protein>
    <submittedName>
        <fullName evidence="8">SCO family protein</fullName>
    </submittedName>
</protein>
<dbReference type="InterPro" id="IPR036249">
    <property type="entry name" value="Thioredoxin-like_sf"/>
</dbReference>
<comment type="caution">
    <text evidence="8">The sequence shown here is derived from an EMBL/GenBank/DDBJ whole genome shotgun (WGS) entry which is preliminary data.</text>
</comment>
<evidence type="ECO:0000313" key="9">
    <source>
        <dbReference type="Proteomes" id="UP000440224"/>
    </source>
</evidence>
<keyword evidence="6" id="KW-0472">Membrane</keyword>
<feature type="transmembrane region" description="Helical" evidence="6">
    <location>
        <begin position="35"/>
        <end position="54"/>
    </location>
</feature>
<keyword evidence="6" id="KW-1133">Transmembrane helix</keyword>
<dbReference type="CDD" id="cd02968">
    <property type="entry name" value="SCO"/>
    <property type="match status" value="1"/>
</dbReference>
<accession>A0A6N7PME3</accession>